<organism evidence="3 4">
    <name type="scientific">Aeoliella straminimaris</name>
    <dbReference type="NCBI Taxonomy" id="2954799"/>
    <lineage>
        <taxon>Bacteria</taxon>
        <taxon>Pseudomonadati</taxon>
        <taxon>Planctomycetota</taxon>
        <taxon>Planctomycetia</taxon>
        <taxon>Pirellulales</taxon>
        <taxon>Lacipirellulaceae</taxon>
        <taxon>Aeoliella</taxon>
    </lineage>
</organism>
<keyword evidence="1" id="KW-0808">Transferase</keyword>
<feature type="domain" description="Glycosyl transferase family 1" evidence="2">
    <location>
        <begin position="310"/>
        <end position="391"/>
    </location>
</feature>
<accession>A0A9X2FEU5</accession>
<name>A0A9X2FEU5_9BACT</name>
<dbReference type="Proteomes" id="UP001155241">
    <property type="component" value="Unassembled WGS sequence"/>
</dbReference>
<evidence type="ECO:0000313" key="3">
    <source>
        <dbReference type="EMBL" id="MCO6046923.1"/>
    </source>
</evidence>
<evidence type="ECO:0000256" key="1">
    <source>
        <dbReference type="ARBA" id="ARBA00022679"/>
    </source>
</evidence>
<dbReference type="PANTHER" id="PTHR46401">
    <property type="entry name" value="GLYCOSYLTRANSFERASE WBBK-RELATED"/>
    <property type="match status" value="1"/>
</dbReference>
<sequence>MSQLGHNIGFVGTRFAGTDGVSLEAAKWAKLLWDHRHVSYWYGGKLDTSPEISMLVPHAYFGHSDIQWINERCFGQVSRDPEVSRRIFALADHLKRKLYDFTRKFEIEIIIVQNAMTIPMNIPLGVAIAMFVAETNFPTIAHHHDFYWERDRFSVNACGDLLRMAFPCTLPSIQHVTINSEAQRALSHRRGVSSILVPNVLDFDTPPPGMDDFNADFRESIGIEPDDILFLQPTRVVPRKGIEHAISLIGALKNPRCKLVISHESGDEGDEYLHALQEMAENQGVQLLYIPERIGEERGYNENGQKVYLLSDAYLHADIITYPSLYEGFGNALIEAFYYRKPALVNRYSIFVSDIEPRGFDVITMNGYLTRDVISKVRRLIEDTEYRENMVDTNFTLGKRFYSYAVLRRKLRTLITNHTGMDDL</sequence>
<reference evidence="3" key="1">
    <citation type="submission" date="2022-06" db="EMBL/GenBank/DDBJ databases">
        <title>Aeoliella straminimaris, a novel planctomycete from sediments.</title>
        <authorList>
            <person name="Vitorino I.R."/>
            <person name="Lage O.M."/>
        </authorList>
    </citation>
    <scope>NUCLEOTIDE SEQUENCE</scope>
    <source>
        <strain evidence="3">ICT_H6.2</strain>
    </source>
</reference>
<evidence type="ECO:0000259" key="2">
    <source>
        <dbReference type="Pfam" id="PF00534"/>
    </source>
</evidence>
<dbReference type="GO" id="GO:0009103">
    <property type="term" value="P:lipopolysaccharide biosynthetic process"/>
    <property type="evidence" value="ECO:0007669"/>
    <property type="project" value="TreeGrafter"/>
</dbReference>
<evidence type="ECO:0000313" key="4">
    <source>
        <dbReference type="Proteomes" id="UP001155241"/>
    </source>
</evidence>
<dbReference type="AlphaFoldDB" id="A0A9X2FEU5"/>
<dbReference type="CDD" id="cd03801">
    <property type="entry name" value="GT4_PimA-like"/>
    <property type="match status" value="1"/>
</dbReference>
<dbReference type="Pfam" id="PF00534">
    <property type="entry name" value="Glycos_transf_1"/>
    <property type="match status" value="1"/>
</dbReference>
<comment type="caution">
    <text evidence="3">The sequence shown here is derived from an EMBL/GenBank/DDBJ whole genome shotgun (WGS) entry which is preliminary data.</text>
</comment>
<dbReference type="Gene3D" id="3.40.50.2000">
    <property type="entry name" value="Glycogen Phosphorylase B"/>
    <property type="match status" value="2"/>
</dbReference>
<dbReference type="GO" id="GO:0016757">
    <property type="term" value="F:glycosyltransferase activity"/>
    <property type="evidence" value="ECO:0007669"/>
    <property type="project" value="InterPro"/>
</dbReference>
<proteinExistence type="predicted"/>
<protein>
    <submittedName>
        <fullName evidence="3">Glycosyltransferase family 4 protein</fullName>
    </submittedName>
</protein>
<dbReference type="EMBL" id="JAMXLR010000078">
    <property type="protein sequence ID" value="MCO6046923.1"/>
    <property type="molecule type" value="Genomic_DNA"/>
</dbReference>
<dbReference type="RefSeq" id="WP_252855038.1">
    <property type="nucleotide sequence ID" value="NZ_JAMXLR010000078.1"/>
</dbReference>
<dbReference type="PANTHER" id="PTHR46401:SF2">
    <property type="entry name" value="GLYCOSYLTRANSFERASE WBBK-RELATED"/>
    <property type="match status" value="1"/>
</dbReference>
<dbReference type="SUPFAM" id="SSF53756">
    <property type="entry name" value="UDP-Glycosyltransferase/glycogen phosphorylase"/>
    <property type="match status" value="1"/>
</dbReference>
<gene>
    <name evidence="3" type="ORF">NG895_23735</name>
</gene>
<dbReference type="InterPro" id="IPR001296">
    <property type="entry name" value="Glyco_trans_1"/>
</dbReference>
<keyword evidence="4" id="KW-1185">Reference proteome</keyword>